<dbReference type="AlphaFoldDB" id="Q2JED4"/>
<evidence type="ECO:0000313" key="2">
    <source>
        <dbReference type="Proteomes" id="UP000001937"/>
    </source>
</evidence>
<dbReference type="eggNOG" id="ENOG5033C0U">
    <property type="taxonomic scope" value="Bacteria"/>
</dbReference>
<reference evidence="1 2" key="1">
    <citation type="journal article" date="2007" name="Genome Res.">
        <title>Genome characteristics of facultatively symbiotic Frankia sp. strains reflect host range and host plant biogeography.</title>
        <authorList>
            <person name="Normand P."/>
            <person name="Lapierre P."/>
            <person name="Tisa L.S."/>
            <person name="Gogarten J.P."/>
            <person name="Alloisio N."/>
            <person name="Bagnarol E."/>
            <person name="Bassi C.A."/>
            <person name="Berry A.M."/>
            <person name="Bickhart D.M."/>
            <person name="Choisne N."/>
            <person name="Couloux A."/>
            <person name="Cournoyer B."/>
            <person name="Cruveiller S."/>
            <person name="Daubin V."/>
            <person name="Demange N."/>
            <person name="Francino M.P."/>
            <person name="Goltsman E."/>
            <person name="Huang Y."/>
            <person name="Kopp O.R."/>
            <person name="Labarre L."/>
            <person name="Lapidus A."/>
            <person name="Lavire C."/>
            <person name="Marechal J."/>
            <person name="Martinez M."/>
            <person name="Mastronunzio J.E."/>
            <person name="Mullin B.C."/>
            <person name="Niemann J."/>
            <person name="Pujic P."/>
            <person name="Rawnsley T."/>
            <person name="Rouy Z."/>
            <person name="Schenowitz C."/>
            <person name="Sellstedt A."/>
            <person name="Tavares F."/>
            <person name="Tomkins J.P."/>
            <person name="Vallenet D."/>
            <person name="Valverde C."/>
            <person name="Wall L.G."/>
            <person name="Wang Y."/>
            <person name="Medigue C."/>
            <person name="Benson D.R."/>
        </authorList>
    </citation>
    <scope>NUCLEOTIDE SEQUENCE [LARGE SCALE GENOMIC DNA]</scope>
    <source>
        <strain evidence="2">DSM 45818 / CECT 9043 / CcI3</strain>
    </source>
</reference>
<evidence type="ECO:0000313" key="1">
    <source>
        <dbReference type="EMBL" id="ABD10358.1"/>
    </source>
</evidence>
<dbReference type="Proteomes" id="UP000001937">
    <property type="component" value="Chromosome"/>
</dbReference>
<dbReference type="EMBL" id="CP000249">
    <property type="protein sequence ID" value="ABD10358.1"/>
    <property type="molecule type" value="Genomic_DNA"/>
</dbReference>
<dbReference type="OrthoDB" id="3218284at2"/>
<dbReference type="STRING" id="106370.Francci3_0974"/>
<organism evidence="1 2">
    <name type="scientific">Frankia casuarinae (strain DSM 45818 / CECT 9043 / HFP020203 / CcI3)</name>
    <dbReference type="NCBI Taxonomy" id="106370"/>
    <lineage>
        <taxon>Bacteria</taxon>
        <taxon>Bacillati</taxon>
        <taxon>Actinomycetota</taxon>
        <taxon>Actinomycetes</taxon>
        <taxon>Frankiales</taxon>
        <taxon>Frankiaceae</taxon>
        <taxon>Frankia</taxon>
    </lineage>
</organism>
<evidence type="ECO:0008006" key="3">
    <source>
        <dbReference type="Google" id="ProtNLM"/>
    </source>
</evidence>
<gene>
    <name evidence="1" type="ordered locus">Francci3_0974</name>
</gene>
<dbReference type="HOGENOM" id="CLU_1553051_0_0_11"/>
<proteinExistence type="predicted"/>
<sequence length="172" mass="17237">MRSFLTGRWGAGVAAAGLLGLGLGVGLGFGGTAASAASDRTASAAATPADHTFLGDHPRLAEARLRSHDGLRPHGGIWAGGGVHGEATVKTGKGFQVVAGQRGKVTAVSPTSLTVTSEDGYVGTYVINADTRLRIDGDAAKVSDLHPGATVRVGATVKDGTRTAVVVAQPQD</sequence>
<accession>Q2JED4</accession>
<protein>
    <recommendedName>
        <fullName evidence="3">DUF5666 domain-containing protein</fullName>
    </recommendedName>
</protein>
<dbReference type="RefSeq" id="WP_011435426.1">
    <property type="nucleotide sequence ID" value="NC_007777.1"/>
</dbReference>
<dbReference type="KEGG" id="fra:Francci3_0974"/>
<keyword evidence="2" id="KW-1185">Reference proteome</keyword>
<name>Q2JED4_FRACC</name>